<dbReference type="NCBIfam" id="TIGR00377">
    <property type="entry name" value="ant_ant_sig"/>
    <property type="match status" value="1"/>
</dbReference>
<evidence type="ECO:0000256" key="1">
    <source>
        <dbReference type="ARBA" id="ARBA00009013"/>
    </source>
</evidence>
<gene>
    <name evidence="4" type="ORF">MINT15_11340</name>
</gene>
<name>A0A837DA14_9PSEU</name>
<dbReference type="RefSeq" id="WP_015787767.1">
    <property type="nucleotide sequence ID" value="NZ_CALJZO010000067.1"/>
</dbReference>
<comment type="caution">
    <text evidence="4">The sequence shown here is derived from an EMBL/GenBank/DDBJ whole genome shotgun (WGS) entry which is preliminary data.</text>
</comment>
<dbReference type="GO" id="GO:0043856">
    <property type="term" value="F:anti-sigma factor antagonist activity"/>
    <property type="evidence" value="ECO:0007669"/>
    <property type="project" value="InterPro"/>
</dbReference>
<reference evidence="4 5" key="1">
    <citation type="submission" date="2014-10" db="EMBL/GenBank/DDBJ databases">
        <title>Genome sequence of Micropolyspora internatus JCM3315.</title>
        <authorList>
            <person name="Shin S.-K."/>
            <person name="Yi H."/>
        </authorList>
    </citation>
    <scope>NUCLEOTIDE SEQUENCE [LARGE SCALE GENOMIC DNA]</scope>
    <source>
        <strain evidence="4 5">JCM 3315</strain>
    </source>
</reference>
<proteinExistence type="inferred from homology"/>
<dbReference type="SUPFAM" id="SSF52091">
    <property type="entry name" value="SpoIIaa-like"/>
    <property type="match status" value="1"/>
</dbReference>
<dbReference type="InterPro" id="IPR002645">
    <property type="entry name" value="STAS_dom"/>
</dbReference>
<organism evidence="4 5">
    <name type="scientific">Saccharomonospora viridis</name>
    <dbReference type="NCBI Taxonomy" id="1852"/>
    <lineage>
        <taxon>Bacteria</taxon>
        <taxon>Bacillati</taxon>
        <taxon>Actinomycetota</taxon>
        <taxon>Actinomycetes</taxon>
        <taxon>Pseudonocardiales</taxon>
        <taxon>Pseudonocardiaceae</taxon>
        <taxon>Saccharomonospora</taxon>
    </lineage>
</organism>
<sequence>MTAADVVVHAQGSTIEIRLSGEIDLSNSDAVREKIFASISNHLVAVTLDLSEVSYIDSAGLRVLFALTERLRLLQTKCTMIAPPGSPTRRVLEMTGMNSVAELKP</sequence>
<dbReference type="CDD" id="cd07043">
    <property type="entry name" value="STAS_anti-anti-sigma_factors"/>
    <property type="match status" value="1"/>
</dbReference>
<comment type="similarity">
    <text evidence="1 2">Belongs to the anti-sigma-factor antagonist family.</text>
</comment>
<dbReference type="OMA" id="CTMIAPP"/>
<dbReference type="Proteomes" id="UP000030848">
    <property type="component" value="Unassembled WGS sequence"/>
</dbReference>
<dbReference type="AlphaFoldDB" id="A0A837DA14"/>
<feature type="domain" description="STAS" evidence="3">
    <location>
        <begin position="4"/>
        <end position="105"/>
    </location>
</feature>
<dbReference type="OrthoDB" id="4628340at2"/>
<dbReference type="PANTHER" id="PTHR33495:SF2">
    <property type="entry name" value="ANTI-SIGMA FACTOR ANTAGONIST TM_1081-RELATED"/>
    <property type="match status" value="1"/>
</dbReference>
<dbReference type="PANTHER" id="PTHR33495">
    <property type="entry name" value="ANTI-SIGMA FACTOR ANTAGONIST TM_1081-RELATED-RELATED"/>
    <property type="match status" value="1"/>
</dbReference>
<dbReference type="InterPro" id="IPR036513">
    <property type="entry name" value="STAS_dom_sf"/>
</dbReference>
<evidence type="ECO:0000256" key="2">
    <source>
        <dbReference type="RuleBase" id="RU003749"/>
    </source>
</evidence>
<dbReference type="PROSITE" id="PS50801">
    <property type="entry name" value="STAS"/>
    <property type="match status" value="1"/>
</dbReference>
<dbReference type="Gene3D" id="3.30.750.24">
    <property type="entry name" value="STAS domain"/>
    <property type="match status" value="1"/>
</dbReference>
<protein>
    <recommendedName>
        <fullName evidence="2">Anti-sigma factor antagonist</fullName>
    </recommendedName>
</protein>
<evidence type="ECO:0000313" key="5">
    <source>
        <dbReference type="Proteomes" id="UP000030848"/>
    </source>
</evidence>
<dbReference type="EMBL" id="JRZE01000003">
    <property type="protein sequence ID" value="KHF44252.1"/>
    <property type="molecule type" value="Genomic_DNA"/>
</dbReference>
<evidence type="ECO:0000259" key="3">
    <source>
        <dbReference type="PROSITE" id="PS50801"/>
    </source>
</evidence>
<accession>A0A837DA14</accession>
<evidence type="ECO:0000313" key="4">
    <source>
        <dbReference type="EMBL" id="KHF44252.1"/>
    </source>
</evidence>
<dbReference type="Pfam" id="PF01740">
    <property type="entry name" value="STAS"/>
    <property type="match status" value="1"/>
</dbReference>
<dbReference type="InterPro" id="IPR003658">
    <property type="entry name" value="Anti-sigma_ant"/>
</dbReference>